<proteinExistence type="predicted"/>
<reference evidence="1 2" key="1">
    <citation type="journal article" date="2012" name="PLoS Pathog.">
        <title>Comparative pathogenomics reveals horizontally acquired novel virulence genes in fungi infecting cereal hosts.</title>
        <authorList>
            <person name="Gardiner D.M."/>
            <person name="McDonald M.C."/>
            <person name="Covarelli L."/>
            <person name="Solomon P.S."/>
            <person name="Rusu A.G."/>
            <person name="Marshall M."/>
            <person name="Kazan K."/>
            <person name="Chakraborty S."/>
            <person name="McDonald B.A."/>
            <person name="Manners J.M."/>
        </authorList>
    </citation>
    <scope>NUCLEOTIDE SEQUENCE [LARGE SCALE GENOMIC DNA]</scope>
    <source>
        <strain evidence="1 2">CS3096</strain>
    </source>
</reference>
<keyword evidence="2" id="KW-1185">Reference proteome</keyword>
<evidence type="ECO:0000313" key="1">
    <source>
        <dbReference type="EMBL" id="EKJ68550.1"/>
    </source>
</evidence>
<evidence type="ECO:0000313" key="2">
    <source>
        <dbReference type="Proteomes" id="UP000007978"/>
    </source>
</evidence>
<protein>
    <submittedName>
        <fullName evidence="1">Uncharacterized protein</fullName>
    </submittedName>
</protein>
<dbReference type="KEGG" id="fpu:FPSE_11272"/>
<comment type="caution">
    <text evidence="1">The sequence shown here is derived from an EMBL/GenBank/DDBJ whole genome shotgun (WGS) entry which is preliminary data.</text>
</comment>
<name>K3VXA3_FUSPC</name>
<dbReference type="GeneID" id="20369889"/>
<dbReference type="EMBL" id="AFNW01000481">
    <property type="protein sequence ID" value="EKJ68550.1"/>
    <property type="molecule type" value="Genomic_DNA"/>
</dbReference>
<sequence>NKLEDKKIGLYPKGANKVKVNIKYNTFIIKITYKRDIITINSYYLKSL</sequence>
<dbReference type="AlphaFoldDB" id="K3VXA3"/>
<gene>
    <name evidence="1" type="ORF">FPSE_11272</name>
</gene>
<feature type="non-terminal residue" evidence="1">
    <location>
        <position position="1"/>
    </location>
</feature>
<accession>K3VXA3</accession>
<dbReference type="RefSeq" id="XP_009262664.1">
    <property type="nucleotide sequence ID" value="XM_009264389.1"/>
</dbReference>
<dbReference type="Proteomes" id="UP000007978">
    <property type="component" value="Unassembled WGS sequence"/>
</dbReference>
<organism evidence="1 2">
    <name type="scientific">Fusarium pseudograminearum (strain CS3096)</name>
    <name type="common">Wheat and barley crown-rot fungus</name>
    <dbReference type="NCBI Taxonomy" id="1028729"/>
    <lineage>
        <taxon>Eukaryota</taxon>
        <taxon>Fungi</taxon>
        <taxon>Dikarya</taxon>
        <taxon>Ascomycota</taxon>
        <taxon>Pezizomycotina</taxon>
        <taxon>Sordariomycetes</taxon>
        <taxon>Hypocreomycetidae</taxon>
        <taxon>Hypocreales</taxon>
        <taxon>Nectriaceae</taxon>
        <taxon>Fusarium</taxon>
    </lineage>
</organism>